<reference evidence="1 2" key="1">
    <citation type="submission" date="2017-04" db="EMBL/GenBank/DDBJ databases">
        <authorList>
            <person name="Afonso C.L."/>
            <person name="Miller P.J."/>
            <person name="Scott M.A."/>
            <person name="Spackman E."/>
            <person name="Goraichik I."/>
            <person name="Dimitrov K.M."/>
            <person name="Suarez D.L."/>
            <person name="Swayne D.E."/>
        </authorList>
    </citation>
    <scope>NUCLEOTIDE SEQUENCE [LARGE SCALE GENOMIC DNA]</scope>
</reference>
<name>A0A2H4IBC4_9CAUD</name>
<gene>
    <name evidence="1" type="ORF">Y3_212</name>
</gene>
<sequence length="110" mass="12845">MPDDDDFTFDFNDNEALMFEPLHMISLDDVYYVGHILYCSNGSVWLNAPYHVCEIGDTVELREVPCFKLDYDQEVIFVTNADEMRQLHHKHFLSLGRINNIPILVNGTRH</sequence>
<evidence type="ECO:0000313" key="1">
    <source>
        <dbReference type="EMBL" id="ARW58852.1"/>
    </source>
</evidence>
<organism evidence="1 2">
    <name type="scientific">Erwinia phage vB_EamM_Y3</name>
    <dbReference type="NCBI Taxonomy" id="1983553"/>
    <lineage>
        <taxon>Viruses</taxon>
        <taxon>Duplodnaviria</taxon>
        <taxon>Heunggongvirae</taxon>
        <taxon>Uroviricota</taxon>
        <taxon>Caudoviricetes</taxon>
        <taxon>Sasquatchvirus</taxon>
        <taxon>Sasquatchvirus Y3</taxon>
    </lineage>
</organism>
<dbReference type="Proteomes" id="UP000240568">
    <property type="component" value="Segment"/>
</dbReference>
<dbReference type="EMBL" id="KY984068">
    <property type="protein sequence ID" value="ARW58852.1"/>
    <property type="molecule type" value="Genomic_DNA"/>
</dbReference>
<accession>A0A2H4IBC4</accession>
<protein>
    <submittedName>
        <fullName evidence="1">Uncharacterized protein</fullName>
    </submittedName>
</protein>
<evidence type="ECO:0000313" key="2">
    <source>
        <dbReference type="Proteomes" id="UP000240568"/>
    </source>
</evidence>
<proteinExistence type="predicted"/>
<keyword evidence="2" id="KW-1185">Reference proteome</keyword>